<proteinExistence type="predicted"/>
<sequence>MENRKIIPIIKTEYKNLSGFAIIDKEKIHISGSIFFNNSNPYFQGIWTCCYSDIISIPELKLELNDTEGHGIICDNCAVADIQVIINSKIEIKVDILKLTIQKGKIDKEDEVEIYSALRIKKFFGEEFDQNNHRCVNILEFISKNARLYSDSESISEISNCNGYLYFPMKISEFNNSGRKLIDKLCSLLSSVSANFVDSPYRVLWKDDENYMIQIHPCKFSNKGVGVFEITTPGIVQNYLINAWSAWDNYIGKIDLPSLIDYYVLIENQEIIEVKMLVGCVWMEAIKYEYASNIAKYKKNKGGYFLKPNSSKRFSFKELIQEVYRHFGISNGDLSFIIYRNEIVHQGKISLPFEGKFDIYNKLIYSIENIMLIILDYKGDIWDRFKRNPVKFP</sequence>
<dbReference type="Proteomes" id="UP000094056">
    <property type="component" value="Unassembled WGS sequence"/>
</dbReference>
<evidence type="ECO:0008006" key="3">
    <source>
        <dbReference type="Google" id="ProtNLM"/>
    </source>
</evidence>
<dbReference type="AlphaFoldDB" id="A0A1E3X5L0"/>
<organism evidence="1 2">
    <name type="scientific">Candidatus Scalindua rubra</name>
    <dbReference type="NCBI Taxonomy" id="1872076"/>
    <lineage>
        <taxon>Bacteria</taxon>
        <taxon>Pseudomonadati</taxon>
        <taxon>Planctomycetota</taxon>
        <taxon>Candidatus Brocadiia</taxon>
        <taxon>Candidatus Brocadiales</taxon>
        <taxon>Candidatus Scalinduaceae</taxon>
        <taxon>Candidatus Scalindua</taxon>
    </lineage>
</organism>
<comment type="caution">
    <text evidence="1">The sequence shown here is derived from an EMBL/GenBank/DDBJ whole genome shotgun (WGS) entry which is preliminary data.</text>
</comment>
<reference evidence="1 2" key="1">
    <citation type="submission" date="2016-07" db="EMBL/GenBank/DDBJ databases">
        <title>Draft genome of Scalindua rubra, obtained from a brine-seawater interface in the Red Sea, sheds light on salt adaptation in anammox bacteria.</title>
        <authorList>
            <person name="Speth D.R."/>
            <person name="Lagkouvardos I."/>
            <person name="Wang Y."/>
            <person name="Qian P.-Y."/>
            <person name="Dutilh B.E."/>
            <person name="Jetten M.S."/>
        </authorList>
    </citation>
    <scope>NUCLEOTIDE SEQUENCE [LARGE SCALE GENOMIC DNA]</scope>
    <source>
        <strain evidence="1">BSI-1</strain>
    </source>
</reference>
<gene>
    <name evidence="1" type="ORF">SCARUB_04034</name>
</gene>
<evidence type="ECO:0000313" key="2">
    <source>
        <dbReference type="Proteomes" id="UP000094056"/>
    </source>
</evidence>
<protein>
    <recommendedName>
        <fullName evidence="3">ApeA N-terminal domain-containing protein</fullName>
    </recommendedName>
</protein>
<dbReference type="EMBL" id="MAYW01000169">
    <property type="protein sequence ID" value="ODS30849.1"/>
    <property type="molecule type" value="Genomic_DNA"/>
</dbReference>
<name>A0A1E3X5L0_9BACT</name>
<evidence type="ECO:0000313" key="1">
    <source>
        <dbReference type="EMBL" id="ODS30849.1"/>
    </source>
</evidence>
<accession>A0A1E3X5L0</accession>